<dbReference type="EMBL" id="CM035411">
    <property type="protein sequence ID" value="KAH7434438.1"/>
    <property type="molecule type" value="Genomic_DNA"/>
</dbReference>
<protein>
    <recommendedName>
        <fullName evidence="1">Nrap protein domain-containing protein</fullName>
    </recommendedName>
</protein>
<dbReference type="InterPro" id="IPR035368">
    <property type="entry name" value="Nrap_D3"/>
</dbReference>
<organism evidence="2 3">
    <name type="scientific">Ceratopteris richardii</name>
    <name type="common">Triangle waterfern</name>
    <dbReference type="NCBI Taxonomy" id="49495"/>
    <lineage>
        <taxon>Eukaryota</taxon>
        <taxon>Viridiplantae</taxon>
        <taxon>Streptophyta</taxon>
        <taxon>Embryophyta</taxon>
        <taxon>Tracheophyta</taxon>
        <taxon>Polypodiopsida</taxon>
        <taxon>Polypodiidae</taxon>
        <taxon>Polypodiales</taxon>
        <taxon>Pteridineae</taxon>
        <taxon>Pteridaceae</taxon>
        <taxon>Parkerioideae</taxon>
        <taxon>Ceratopteris</taxon>
    </lineage>
</organism>
<dbReference type="OrthoDB" id="10251401at2759"/>
<evidence type="ECO:0000259" key="1">
    <source>
        <dbReference type="Pfam" id="PF17404"/>
    </source>
</evidence>
<feature type="domain" description="Nrap protein" evidence="1">
    <location>
        <begin position="2"/>
        <end position="34"/>
    </location>
</feature>
<reference evidence="2" key="1">
    <citation type="submission" date="2021-08" db="EMBL/GenBank/DDBJ databases">
        <title>WGS assembly of Ceratopteris richardii.</title>
        <authorList>
            <person name="Marchant D.B."/>
            <person name="Chen G."/>
            <person name="Jenkins J."/>
            <person name="Shu S."/>
            <person name="Leebens-Mack J."/>
            <person name="Grimwood J."/>
            <person name="Schmutz J."/>
            <person name="Soltis P."/>
            <person name="Soltis D."/>
            <person name="Chen Z.-H."/>
        </authorList>
    </citation>
    <scope>NUCLEOTIDE SEQUENCE</scope>
    <source>
        <strain evidence="2">Whitten #5841</strain>
        <tissue evidence="2">Leaf</tissue>
    </source>
</reference>
<evidence type="ECO:0000313" key="3">
    <source>
        <dbReference type="Proteomes" id="UP000825935"/>
    </source>
</evidence>
<comment type="caution">
    <text evidence="2">The sequence shown here is derived from an EMBL/GenBank/DDBJ whole genome shotgun (WGS) entry which is preliminary data.</text>
</comment>
<dbReference type="Proteomes" id="UP000825935">
    <property type="component" value="Chromosome 6"/>
</dbReference>
<accession>A0A8T2UID4</accession>
<sequence>MDGKINETAVWECDLTQHHLILPKIIEYLIRRHLFVSSSCIHVFGGQLDYARNWIMRSWMERKIHQIQFGEYCSLLMFYQNSYVPWMICP</sequence>
<dbReference type="Pfam" id="PF17404">
    <property type="entry name" value="Nrap_D3"/>
    <property type="match status" value="1"/>
</dbReference>
<evidence type="ECO:0000313" key="2">
    <source>
        <dbReference type="EMBL" id="KAH7434438.1"/>
    </source>
</evidence>
<keyword evidence="3" id="KW-1185">Reference proteome</keyword>
<proteinExistence type="predicted"/>
<gene>
    <name evidence="2" type="ORF">KP509_06G017900</name>
</gene>
<dbReference type="AlphaFoldDB" id="A0A8T2UID4"/>
<name>A0A8T2UID4_CERRI</name>